<gene>
    <name evidence="1" type="ORF">NF556_21125</name>
</gene>
<reference evidence="1" key="1">
    <citation type="submission" date="2022-06" db="EMBL/GenBank/DDBJ databases">
        <title>Ornithinimicrobium HY1793.</title>
        <authorList>
            <person name="Huang Y."/>
        </authorList>
    </citation>
    <scope>NUCLEOTIDE SEQUENCE</scope>
    <source>
        <strain evidence="1">HY1793</strain>
    </source>
</reference>
<dbReference type="SUPFAM" id="SSF52402">
    <property type="entry name" value="Adenine nucleotide alpha hydrolases-like"/>
    <property type="match status" value="1"/>
</dbReference>
<keyword evidence="2" id="KW-1185">Reference proteome</keyword>
<evidence type="ECO:0000313" key="1">
    <source>
        <dbReference type="EMBL" id="USQ80055.1"/>
    </source>
</evidence>
<organism evidence="1 2">
    <name type="scientific">Ornithinimicrobium faecis</name>
    <dbReference type="NCBI Taxonomy" id="2934158"/>
    <lineage>
        <taxon>Bacteria</taxon>
        <taxon>Bacillati</taxon>
        <taxon>Actinomycetota</taxon>
        <taxon>Actinomycetes</taxon>
        <taxon>Micrococcales</taxon>
        <taxon>Ornithinimicrobiaceae</taxon>
        <taxon>Ornithinimicrobium</taxon>
    </lineage>
</organism>
<dbReference type="EMBL" id="CP099489">
    <property type="protein sequence ID" value="USQ80055.1"/>
    <property type="molecule type" value="Genomic_DNA"/>
</dbReference>
<name>A0ABY4YUB0_9MICO</name>
<evidence type="ECO:0008006" key="3">
    <source>
        <dbReference type="Google" id="ProtNLM"/>
    </source>
</evidence>
<accession>A0ABY4YUB0</accession>
<protein>
    <recommendedName>
        <fullName evidence="3">Asparagine synthase (Glutamine-hydrolysing)</fullName>
    </recommendedName>
</protein>
<dbReference type="RefSeq" id="WP_252593346.1">
    <property type="nucleotide sequence ID" value="NZ_CP099489.1"/>
</dbReference>
<sequence>MIEHAGAGRDDRDQAVVDGAFGCGYLVLGGTRASAPDLVAGWPVHRLGSLSYHLHPRARLHTVIRDHGPGRIVLLGDPVDVDTGTVDGTRIGETALDVWASGGLSAVVRYLAYLGGRWTAILEASAPADSPAPADITVVPDCQATQAVFYSTSAGIALGSQPALVAAATGAGPDEAAEQMLQDLRAARRKGVVFLPGTMTTHEQVLPLVPNHLLRIRLRDTSAEVSHERFWPFQDRVEITDTERVTREFIDYFREHTQLLCSINRPIVSLTGGLDSRTTLAAALPHLHRDSFTFTYYNPRDGLVGEGAPLDVFTANALSNAVGVQHRVLRWRQPAKGSVFAQIYDRTYPVRRGSTGAAHAMWADLPHDVIHLQSIGAELGTTFYAARPGVPITPQRLLEIVTARHDLPEQMAHDAFADYLDYAQFSQSAIGGYDYHDVFYWEQRMGKWGYQKYQDGDFSHRMLMPFNSRGLIEIMQSLPYQQRADKVLLQAMLATVPMLNDARLPPHLRAGPSAPAPEPITWRDLVAARPHVRPRIRTALDRVSEHRRGMP</sequence>
<proteinExistence type="predicted"/>
<dbReference type="Proteomes" id="UP001056455">
    <property type="component" value="Chromosome"/>
</dbReference>
<evidence type="ECO:0000313" key="2">
    <source>
        <dbReference type="Proteomes" id="UP001056455"/>
    </source>
</evidence>